<feature type="signal peptide" evidence="1">
    <location>
        <begin position="1"/>
        <end position="23"/>
    </location>
</feature>
<dbReference type="Proteomes" id="UP000664303">
    <property type="component" value="Unassembled WGS sequence"/>
</dbReference>
<dbReference type="Pfam" id="PF10670">
    <property type="entry name" value="DUF4198"/>
    <property type="match status" value="1"/>
</dbReference>
<protein>
    <submittedName>
        <fullName evidence="2">DUF4198 domain-containing protein</fullName>
    </submittedName>
</protein>
<comment type="caution">
    <text evidence="2">The sequence shown here is derived from an EMBL/GenBank/DDBJ whole genome shotgun (WGS) entry which is preliminary data.</text>
</comment>
<dbReference type="EMBL" id="JAFKCZ010000012">
    <property type="protein sequence ID" value="MBN7798077.1"/>
    <property type="molecule type" value="Genomic_DNA"/>
</dbReference>
<dbReference type="AlphaFoldDB" id="A0A939INI0"/>
<dbReference type="InterPro" id="IPR019613">
    <property type="entry name" value="DUF4198"/>
</dbReference>
<sequence>MNKTLAALAILAGLSSLVAPAQAHRAWILPAATVLSSEDPWVTFDAAISNDIFHPDYHALGLEGVEVAGPNSEAVALQNPHTGKYRSTFDLALARAGTYKVYRASNGPTATWTENGERRRWPGRGASPAPGDFEREVPMDAQDLKITQSSWRIETFVTAGQPNETALAPGNIGLELVPVTHPNDLYVGEPASFRLLIDGEPAAGAKVSVLAAGMRYRDSQLAIELTADEAGLVVIDWPRAGMYFLEADYADDRARAPATARRGAYAATFEVLPL</sequence>
<evidence type="ECO:0000313" key="3">
    <source>
        <dbReference type="Proteomes" id="UP000664303"/>
    </source>
</evidence>
<evidence type="ECO:0000256" key="1">
    <source>
        <dbReference type="SAM" id="SignalP"/>
    </source>
</evidence>
<proteinExistence type="predicted"/>
<feature type="chain" id="PRO_5036745782" evidence="1">
    <location>
        <begin position="24"/>
        <end position="274"/>
    </location>
</feature>
<gene>
    <name evidence="2" type="ORF">JYP50_15820</name>
</gene>
<keyword evidence="3" id="KW-1185">Reference proteome</keyword>
<name>A0A939INI0_9GAMM</name>
<dbReference type="RefSeq" id="WP_206561528.1">
    <property type="nucleotide sequence ID" value="NZ_JAFKCZ010000012.1"/>
</dbReference>
<accession>A0A939INI0</accession>
<evidence type="ECO:0000313" key="2">
    <source>
        <dbReference type="EMBL" id="MBN7798077.1"/>
    </source>
</evidence>
<organism evidence="2 3">
    <name type="scientific">Parahaliea mediterranea</name>
    <dbReference type="NCBI Taxonomy" id="651086"/>
    <lineage>
        <taxon>Bacteria</taxon>
        <taxon>Pseudomonadati</taxon>
        <taxon>Pseudomonadota</taxon>
        <taxon>Gammaproteobacteria</taxon>
        <taxon>Cellvibrionales</taxon>
        <taxon>Halieaceae</taxon>
        <taxon>Parahaliea</taxon>
    </lineage>
</organism>
<keyword evidence="1" id="KW-0732">Signal</keyword>
<reference evidence="2" key="1">
    <citation type="submission" date="2021-02" db="EMBL/GenBank/DDBJ databases">
        <title>PHA producing bacteria isolated from coastal sediment in Guangdong, Shenzhen.</title>
        <authorList>
            <person name="Zheng W."/>
            <person name="Yu S."/>
            <person name="Huang Y."/>
        </authorList>
    </citation>
    <scope>NUCLEOTIDE SEQUENCE</scope>
    <source>
        <strain evidence="2">TN14-10</strain>
    </source>
</reference>